<dbReference type="InterPro" id="IPR029021">
    <property type="entry name" value="Prot-tyrosine_phosphatase-like"/>
</dbReference>
<dbReference type="InterPro" id="IPR020422">
    <property type="entry name" value="TYR_PHOSPHATASE_DUAL_dom"/>
</dbReference>
<protein>
    <recommendedName>
        <fullName evidence="2">protein-tyrosine-phosphatase</fullName>
        <ecNumber evidence="2">3.1.3.48</ecNumber>
    </recommendedName>
</protein>
<dbReference type="AlphaFoldDB" id="A0A2R6QEE9"/>
<dbReference type="Pfam" id="PF00782">
    <property type="entry name" value="DSPc"/>
    <property type="match status" value="1"/>
</dbReference>
<name>A0A2R6QEE9_9APHY</name>
<dbReference type="EC" id="3.1.3.48" evidence="2"/>
<dbReference type="SUPFAM" id="SSF52799">
    <property type="entry name" value="(Phosphotyrosine protein) phosphatases II"/>
    <property type="match status" value="1"/>
</dbReference>
<dbReference type="EMBL" id="MLYV02000364">
    <property type="protein sequence ID" value="PSS06507.1"/>
    <property type="molecule type" value="Genomic_DNA"/>
</dbReference>
<comment type="caution">
    <text evidence="7">The sequence shown here is derived from an EMBL/GenBank/DDBJ whole genome shotgun (WGS) entry which is preliminary data.</text>
</comment>
<evidence type="ECO:0000313" key="8">
    <source>
        <dbReference type="Proteomes" id="UP000186601"/>
    </source>
</evidence>
<dbReference type="InterPro" id="IPR016130">
    <property type="entry name" value="Tyr_Pase_AS"/>
</dbReference>
<dbReference type="OrthoDB" id="2017893at2759"/>
<evidence type="ECO:0000256" key="4">
    <source>
        <dbReference type="ARBA" id="ARBA00022912"/>
    </source>
</evidence>
<dbReference type="Gene3D" id="3.90.190.10">
    <property type="entry name" value="Protein tyrosine phosphatase superfamily"/>
    <property type="match status" value="1"/>
</dbReference>
<feature type="domain" description="Tyrosine-protein phosphatase" evidence="5">
    <location>
        <begin position="20"/>
        <end position="163"/>
    </location>
</feature>
<reference evidence="7 8" key="1">
    <citation type="submission" date="2018-02" db="EMBL/GenBank/DDBJ databases">
        <title>Genome sequence of the basidiomycete white-rot fungus Phlebia centrifuga.</title>
        <authorList>
            <person name="Granchi Z."/>
            <person name="Peng M."/>
            <person name="de Vries R.P."/>
            <person name="Hilden K."/>
            <person name="Makela M.R."/>
            <person name="Grigoriev I."/>
            <person name="Riley R."/>
        </authorList>
    </citation>
    <scope>NUCLEOTIDE SEQUENCE [LARGE SCALE GENOMIC DNA]</scope>
    <source>
        <strain evidence="7 8">FBCC195</strain>
    </source>
</reference>
<dbReference type="PANTHER" id="PTHR10159">
    <property type="entry name" value="DUAL SPECIFICITY PROTEIN PHOSPHATASE"/>
    <property type="match status" value="1"/>
</dbReference>
<accession>A0A2R6QEE9</accession>
<evidence type="ECO:0000313" key="7">
    <source>
        <dbReference type="EMBL" id="PSS06507.1"/>
    </source>
</evidence>
<comment type="similarity">
    <text evidence="1">Belongs to the protein-tyrosine phosphatase family. Non-receptor class dual specificity subfamily.</text>
</comment>
<dbReference type="PROSITE" id="PS00383">
    <property type="entry name" value="TYR_PHOSPHATASE_1"/>
    <property type="match status" value="1"/>
</dbReference>
<gene>
    <name evidence="7" type="ORF">PHLCEN_2v3709</name>
</gene>
<organism evidence="7 8">
    <name type="scientific">Hermanssonia centrifuga</name>
    <dbReference type="NCBI Taxonomy" id="98765"/>
    <lineage>
        <taxon>Eukaryota</taxon>
        <taxon>Fungi</taxon>
        <taxon>Dikarya</taxon>
        <taxon>Basidiomycota</taxon>
        <taxon>Agaricomycotina</taxon>
        <taxon>Agaricomycetes</taxon>
        <taxon>Polyporales</taxon>
        <taxon>Meruliaceae</taxon>
        <taxon>Hermanssonia</taxon>
    </lineage>
</organism>
<dbReference type="GO" id="GO:0005737">
    <property type="term" value="C:cytoplasm"/>
    <property type="evidence" value="ECO:0007669"/>
    <property type="project" value="TreeGrafter"/>
</dbReference>
<dbReference type="CDD" id="cd14498">
    <property type="entry name" value="DSP"/>
    <property type="match status" value="1"/>
</dbReference>
<dbReference type="GO" id="GO:0043409">
    <property type="term" value="P:negative regulation of MAPK cascade"/>
    <property type="evidence" value="ECO:0007669"/>
    <property type="project" value="TreeGrafter"/>
</dbReference>
<feature type="domain" description="Tyrosine specific protein phosphatases" evidence="6">
    <location>
        <begin position="88"/>
        <end position="141"/>
    </location>
</feature>
<evidence type="ECO:0000256" key="2">
    <source>
        <dbReference type="ARBA" id="ARBA00013064"/>
    </source>
</evidence>
<dbReference type="PROSITE" id="PS50054">
    <property type="entry name" value="TYR_PHOSPHATASE_DUAL"/>
    <property type="match status" value="1"/>
</dbReference>
<evidence type="ECO:0000259" key="6">
    <source>
        <dbReference type="PROSITE" id="PS50056"/>
    </source>
</evidence>
<dbReference type="InterPro" id="IPR000387">
    <property type="entry name" value="Tyr_Pase_dom"/>
</dbReference>
<evidence type="ECO:0000259" key="5">
    <source>
        <dbReference type="PROSITE" id="PS50054"/>
    </source>
</evidence>
<proteinExistence type="inferred from homology"/>
<sequence length="207" mass="23042">MPGTRSLAARAAARAEAGRTASLIIPRLYLSNYMVATDEDILHELGITHIISVTEYPPEYEDGKYRTLRIELEDSFRANILQHLDVTTEFIKSALEENEINKVLVHCVMGISRSATVVCAYLVATTPMIASEAIEYVIDKRSIVSPNIGFRSQLETYAVKFYGKGLKTKGNVKARFSETVVDRVRRLKGQKSAQLAVNDDVSLESET</sequence>
<evidence type="ECO:0000256" key="3">
    <source>
        <dbReference type="ARBA" id="ARBA00022801"/>
    </source>
</evidence>
<dbReference type="STRING" id="98765.A0A2R6QEE9"/>
<dbReference type="Proteomes" id="UP000186601">
    <property type="component" value="Unassembled WGS sequence"/>
</dbReference>
<dbReference type="PANTHER" id="PTHR10159:SF529">
    <property type="entry name" value="TYROSINE-PROTEIN PHOSPHATASE DOMAIN-CONTAINING PROTEIN"/>
    <property type="match status" value="1"/>
</dbReference>
<keyword evidence="8" id="KW-1185">Reference proteome</keyword>
<keyword evidence="3" id="KW-0378">Hydrolase</keyword>
<keyword evidence="4" id="KW-0904">Protein phosphatase</keyword>
<dbReference type="GO" id="GO:0004725">
    <property type="term" value="F:protein tyrosine phosphatase activity"/>
    <property type="evidence" value="ECO:0007669"/>
    <property type="project" value="UniProtKB-EC"/>
</dbReference>
<evidence type="ECO:0000256" key="1">
    <source>
        <dbReference type="ARBA" id="ARBA00008601"/>
    </source>
</evidence>
<dbReference type="SMART" id="SM00195">
    <property type="entry name" value="DSPc"/>
    <property type="match status" value="1"/>
</dbReference>
<dbReference type="PROSITE" id="PS50056">
    <property type="entry name" value="TYR_PHOSPHATASE_2"/>
    <property type="match status" value="1"/>
</dbReference>
<dbReference type="InterPro" id="IPR000340">
    <property type="entry name" value="Dual-sp_phosphatase_cat-dom"/>
</dbReference>